<dbReference type="AlphaFoldDB" id="A0A5M3W7V3"/>
<dbReference type="EMBL" id="BLAD01000089">
    <property type="protein sequence ID" value="GES04886.1"/>
    <property type="molecule type" value="Genomic_DNA"/>
</dbReference>
<name>A0A5M3W7V3_9ACTN</name>
<reference evidence="1 2" key="1">
    <citation type="submission" date="2019-10" db="EMBL/GenBank/DDBJ databases">
        <title>Whole genome shotgun sequence of Acrocarpospora corrugata NBRC 13972.</title>
        <authorList>
            <person name="Ichikawa N."/>
            <person name="Kimura A."/>
            <person name="Kitahashi Y."/>
            <person name="Komaki H."/>
            <person name="Oguchi A."/>
        </authorList>
    </citation>
    <scope>NUCLEOTIDE SEQUENCE [LARGE SCALE GENOMIC DNA]</scope>
    <source>
        <strain evidence="1 2">NBRC 13972</strain>
    </source>
</reference>
<organism evidence="1 2">
    <name type="scientific">Acrocarpospora corrugata</name>
    <dbReference type="NCBI Taxonomy" id="35763"/>
    <lineage>
        <taxon>Bacteria</taxon>
        <taxon>Bacillati</taxon>
        <taxon>Actinomycetota</taxon>
        <taxon>Actinomycetes</taxon>
        <taxon>Streptosporangiales</taxon>
        <taxon>Streptosporangiaceae</taxon>
        <taxon>Acrocarpospora</taxon>
    </lineage>
</organism>
<accession>A0A5M3W7V3</accession>
<comment type="caution">
    <text evidence="1">The sequence shown here is derived from an EMBL/GenBank/DDBJ whole genome shotgun (WGS) entry which is preliminary data.</text>
</comment>
<evidence type="ECO:0000313" key="1">
    <source>
        <dbReference type="EMBL" id="GES04886.1"/>
    </source>
</evidence>
<evidence type="ECO:0000313" key="2">
    <source>
        <dbReference type="Proteomes" id="UP000334990"/>
    </source>
</evidence>
<keyword evidence="2" id="KW-1185">Reference proteome</keyword>
<sequence length="61" mass="6824">MARAGLSPAPRRSGPTWKQFLTAQAQSIIATDFFHVETVSGVRLYALFFIEHATRRVHLPA</sequence>
<evidence type="ECO:0008006" key="3">
    <source>
        <dbReference type="Google" id="ProtNLM"/>
    </source>
</evidence>
<gene>
    <name evidence="1" type="ORF">Acor_69540</name>
</gene>
<proteinExistence type="predicted"/>
<protein>
    <recommendedName>
        <fullName evidence="3">Tn3 transposase DDE domain-containing protein</fullName>
    </recommendedName>
</protein>
<dbReference type="Proteomes" id="UP000334990">
    <property type="component" value="Unassembled WGS sequence"/>
</dbReference>